<keyword evidence="4" id="KW-1185">Reference proteome</keyword>
<accession>A0A835XIN9</accession>
<feature type="region of interest" description="Disordered" evidence="1">
    <location>
        <begin position="634"/>
        <end position="673"/>
    </location>
</feature>
<dbReference type="Proteomes" id="UP000612055">
    <property type="component" value="Unassembled WGS sequence"/>
</dbReference>
<name>A0A835XIN9_9CHLO</name>
<evidence type="ECO:0008006" key="5">
    <source>
        <dbReference type="Google" id="ProtNLM"/>
    </source>
</evidence>
<feature type="transmembrane region" description="Helical" evidence="2">
    <location>
        <begin position="309"/>
        <end position="329"/>
    </location>
</feature>
<dbReference type="PANTHER" id="PTHR19862">
    <property type="entry name" value="WD REPEAT-CONTAINING PROTEIN 48"/>
    <property type="match status" value="1"/>
</dbReference>
<feature type="transmembrane region" description="Helical" evidence="2">
    <location>
        <begin position="341"/>
        <end position="361"/>
    </location>
</feature>
<dbReference type="GO" id="GO:0043130">
    <property type="term" value="F:ubiquitin binding"/>
    <property type="evidence" value="ECO:0007669"/>
    <property type="project" value="TreeGrafter"/>
</dbReference>
<feature type="region of interest" description="Disordered" evidence="1">
    <location>
        <begin position="61"/>
        <end position="86"/>
    </location>
</feature>
<protein>
    <recommendedName>
        <fullName evidence="5">TRP C-terminal domain-containing protein</fullName>
    </recommendedName>
</protein>
<dbReference type="EMBL" id="JAEHOE010000156">
    <property type="protein sequence ID" value="KAG2484154.1"/>
    <property type="molecule type" value="Genomic_DNA"/>
</dbReference>
<evidence type="ECO:0000313" key="3">
    <source>
        <dbReference type="EMBL" id="KAG2484154.1"/>
    </source>
</evidence>
<reference evidence="3" key="1">
    <citation type="journal article" date="2020" name="bioRxiv">
        <title>Comparative genomics of Chlamydomonas.</title>
        <authorList>
            <person name="Craig R.J."/>
            <person name="Hasan A.R."/>
            <person name="Ness R.W."/>
            <person name="Keightley P.D."/>
        </authorList>
    </citation>
    <scope>NUCLEOTIDE SEQUENCE</scope>
    <source>
        <strain evidence="3">CCAP 11/70</strain>
    </source>
</reference>
<proteinExistence type="predicted"/>
<feature type="transmembrane region" description="Helical" evidence="2">
    <location>
        <begin position="162"/>
        <end position="183"/>
    </location>
</feature>
<feature type="transmembrane region" description="Helical" evidence="2">
    <location>
        <begin position="373"/>
        <end position="398"/>
    </location>
</feature>
<sequence>MAAATGAENYLAYSHACLLPNQDSEGQAFLQVLGALLTPCAVTAVCLLLWLLRYGFFRASKPSKPQRSRTSRAIRSAGSRLVSEESVQDVPVERMPNSIAAAPSVPGPPEGGLASAGSVFSSVSTKLGQYLHLHTMSAPFAHLSSGLSYVDESLTLGQQLGMVLMVAIFVLFPSWASAGFSVFSCMEVDGPQQTSTSQQYTALEFASVTHPRGYWTRDMQQECYTGVHIALYVPLGVVFLLIFCVSPPLVNFFLLWRIRDDLQYDTHTQRVYGFMYLRYKEQYFWWDSVLMAQTLALVAVDVFGRSLDVSYQALMLMLVLFLIAGVNSTVRPSRCRLLHNLEFWSSIVLSATIALNLYLVTGTEDLANQPAGNVIAALTLSINVIFIAIIACLIVCAWPRVRAALKRVRAYLPGGAGQGAGATADGSVPAERLSETGSTGAPNSIARPESQRYFSACLWRRRRPAAAHAKNDFARTDAVSAADVTRKQDFAEVLAGHITASDDVTTGAAPAYTGPVWPLASGGECPKQGFAEVLAGQTAASNVMTGASPAYTGPIWPLASGGECPKQDHEASAAGGGLSEPASSHLPQPSSSPVWAVVGAAAAGGSGGRPLTSGSGSLGSLGAVVALAVKPSGGLAGGPQAPQQEEEPQAPVLVQQLGTGDPAEPDGSRPALVSTEIVLEL</sequence>
<dbReference type="InterPro" id="IPR051246">
    <property type="entry name" value="WDR48"/>
</dbReference>
<evidence type="ECO:0000256" key="1">
    <source>
        <dbReference type="SAM" id="MobiDB-lite"/>
    </source>
</evidence>
<keyword evidence="2" id="KW-0812">Transmembrane</keyword>
<dbReference type="OrthoDB" id="544664at2759"/>
<feature type="transmembrane region" description="Helical" evidence="2">
    <location>
        <begin position="28"/>
        <end position="52"/>
    </location>
</feature>
<feature type="transmembrane region" description="Helical" evidence="2">
    <location>
        <begin position="283"/>
        <end position="303"/>
    </location>
</feature>
<dbReference type="AlphaFoldDB" id="A0A835XIN9"/>
<organism evidence="3 4">
    <name type="scientific">Edaphochlamys debaryana</name>
    <dbReference type="NCBI Taxonomy" id="47281"/>
    <lineage>
        <taxon>Eukaryota</taxon>
        <taxon>Viridiplantae</taxon>
        <taxon>Chlorophyta</taxon>
        <taxon>core chlorophytes</taxon>
        <taxon>Chlorophyceae</taxon>
        <taxon>CS clade</taxon>
        <taxon>Chlamydomonadales</taxon>
        <taxon>Chlamydomonadales incertae sedis</taxon>
        <taxon>Edaphochlamys</taxon>
    </lineage>
</organism>
<keyword evidence="2" id="KW-1133">Transmembrane helix</keyword>
<feature type="transmembrane region" description="Helical" evidence="2">
    <location>
        <begin position="229"/>
        <end position="256"/>
    </location>
</feature>
<keyword evidence="2" id="KW-0472">Membrane</keyword>
<evidence type="ECO:0000256" key="2">
    <source>
        <dbReference type="SAM" id="Phobius"/>
    </source>
</evidence>
<feature type="region of interest" description="Disordered" evidence="1">
    <location>
        <begin position="417"/>
        <end position="445"/>
    </location>
</feature>
<dbReference type="GO" id="GO:0000724">
    <property type="term" value="P:double-strand break repair via homologous recombination"/>
    <property type="evidence" value="ECO:0007669"/>
    <property type="project" value="TreeGrafter"/>
</dbReference>
<gene>
    <name evidence="3" type="ORF">HYH03_017035</name>
</gene>
<comment type="caution">
    <text evidence="3">The sequence shown here is derived from an EMBL/GenBank/DDBJ whole genome shotgun (WGS) entry which is preliminary data.</text>
</comment>
<evidence type="ECO:0000313" key="4">
    <source>
        <dbReference type="Proteomes" id="UP000612055"/>
    </source>
</evidence>
<dbReference type="PANTHER" id="PTHR19862:SF14">
    <property type="entry name" value="WD REPEAT-CONTAINING PROTEIN 48"/>
    <property type="match status" value="1"/>
</dbReference>
<feature type="region of interest" description="Disordered" evidence="1">
    <location>
        <begin position="559"/>
        <end position="592"/>
    </location>
</feature>